<dbReference type="InterPro" id="IPR011010">
    <property type="entry name" value="DNA_brk_join_enz"/>
</dbReference>
<dbReference type="InterPro" id="IPR002104">
    <property type="entry name" value="Integrase_catalytic"/>
</dbReference>
<keyword evidence="3" id="KW-0233">DNA recombination</keyword>
<dbReference type="InterPro" id="IPR013762">
    <property type="entry name" value="Integrase-like_cat_sf"/>
</dbReference>
<evidence type="ECO:0000256" key="3">
    <source>
        <dbReference type="ARBA" id="ARBA00023172"/>
    </source>
</evidence>
<feature type="domain" description="Tyr recombinase" evidence="4">
    <location>
        <begin position="170"/>
        <end position="376"/>
    </location>
</feature>
<dbReference type="InterPro" id="IPR050090">
    <property type="entry name" value="Tyrosine_recombinase_XerCD"/>
</dbReference>
<dbReference type="InterPro" id="IPR010998">
    <property type="entry name" value="Integrase_recombinase_N"/>
</dbReference>
<evidence type="ECO:0000313" key="6">
    <source>
        <dbReference type="Proteomes" id="UP000559962"/>
    </source>
</evidence>
<dbReference type="PANTHER" id="PTHR30349:SF64">
    <property type="entry name" value="PROPHAGE INTEGRASE INTD-RELATED"/>
    <property type="match status" value="1"/>
</dbReference>
<evidence type="ECO:0000256" key="1">
    <source>
        <dbReference type="ARBA" id="ARBA00008857"/>
    </source>
</evidence>
<dbReference type="PANTHER" id="PTHR30349">
    <property type="entry name" value="PHAGE INTEGRASE-RELATED"/>
    <property type="match status" value="1"/>
</dbReference>
<dbReference type="Gene3D" id="1.10.443.10">
    <property type="entry name" value="Intergrase catalytic core"/>
    <property type="match status" value="1"/>
</dbReference>
<accession>A0A847J2S9</accession>
<dbReference type="GO" id="GO:0015074">
    <property type="term" value="P:DNA integration"/>
    <property type="evidence" value="ECO:0007669"/>
    <property type="project" value="InterPro"/>
</dbReference>
<dbReference type="GO" id="GO:0003677">
    <property type="term" value="F:DNA binding"/>
    <property type="evidence" value="ECO:0007669"/>
    <property type="project" value="UniProtKB-KW"/>
</dbReference>
<dbReference type="CDD" id="cd01189">
    <property type="entry name" value="INT_ICEBs1_C_like"/>
    <property type="match status" value="1"/>
</dbReference>
<proteinExistence type="inferred from homology"/>
<keyword evidence="2" id="KW-0238">DNA-binding</keyword>
<dbReference type="PROSITE" id="PS51898">
    <property type="entry name" value="TYR_RECOMBINASE"/>
    <property type="match status" value="1"/>
</dbReference>
<gene>
    <name evidence="5" type="ORF">GX453_00200</name>
</gene>
<sequence>MWCQKIPNGRYQYFERYVNPYTEKTVRISVTLDKNTRSAQKQASILLNEKIQKQMSELTTNNALFKDVLVEWWELYKKSIKQSSISSMSSSVNYLIDNVDESVKFKNVDVKFLQNILVSDNIKRSQLIRVKSVLNLVFDYGMTLEYINDNPARRAKIPKTIKTEKDLKKINNKYLERNELDDILNELYGRPDTYRHALLAEFMSLNGCRMGEAIALKFENYHKDSKTVDIHGTIDTTVGYSKGKKTTPKTVSSYRTVELSDREIDILDEMISMSDINKTTNPKFKDMGFIFVSNSGIPMQINSFNLTLKRANTRLKSPIQKNLSSHIFRHTLVSYLSEKNVPLKAIMDRVGHSHGSKTTNEIYTHVTKKMKTTIIDILNTK</sequence>
<dbReference type="Gene3D" id="1.10.150.130">
    <property type="match status" value="1"/>
</dbReference>
<dbReference type="Proteomes" id="UP000559962">
    <property type="component" value="Unassembled WGS sequence"/>
</dbReference>
<comment type="caution">
    <text evidence="5">The sequence shown here is derived from an EMBL/GenBank/DDBJ whole genome shotgun (WGS) entry which is preliminary data.</text>
</comment>
<protein>
    <submittedName>
        <fullName evidence="5">Site-specific integrase</fullName>
    </submittedName>
</protein>
<evidence type="ECO:0000259" key="4">
    <source>
        <dbReference type="PROSITE" id="PS51898"/>
    </source>
</evidence>
<reference evidence="5 6" key="1">
    <citation type="journal article" date="2020" name="Biotechnol. Biofuels">
        <title>New insights from the biogas microbiome by comprehensive genome-resolved metagenomics of nearly 1600 species originating from multiple anaerobic digesters.</title>
        <authorList>
            <person name="Campanaro S."/>
            <person name="Treu L."/>
            <person name="Rodriguez-R L.M."/>
            <person name="Kovalovszki A."/>
            <person name="Ziels R.M."/>
            <person name="Maus I."/>
            <person name="Zhu X."/>
            <person name="Kougias P.G."/>
            <person name="Basile A."/>
            <person name="Luo G."/>
            <person name="Schluter A."/>
            <person name="Konstantinidis K.T."/>
            <person name="Angelidaki I."/>
        </authorList>
    </citation>
    <scope>NUCLEOTIDE SEQUENCE [LARGE SCALE GENOMIC DNA]</scope>
    <source>
        <strain evidence="5">AS27yjCOA_61</strain>
    </source>
</reference>
<dbReference type="GO" id="GO:0006310">
    <property type="term" value="P:DNA recombination"/>
    <property type="evidence" value="ECO:0007669"/>
    <property type="project" value="UniProtKB-KW"/>
</dbReference>
<evidence type="ECO:0000313" key="5">
    <source>
        <dbReference type="EMBL" id="NLH34454.1"/>
    </source>
</evidence>
<dbReference type="Pfam" id="PF00589">
    <property type="entry name" value="Phage_integrase"/>
    <property type="match status" value="1"/>
</dbReference>
<evidence type="ECO:0000256" key="2">
    <source>
        <dbReference type="ARBA" id="ARBA00023125"/>
    </source>
</evidence>
<dbReference type="EMBL" id="JAAYVO010000005">
    <property type="protein sequence ID" value="NLH34454.1"/>
    <property type="molecule type" value="Genomic_DNA"/>
</dbReference>
<organism evidence="5 6">
    <name type="scientific">Pseudolactococcus chungangensis</name>
    <dbReference type="NCBI Taxonomy" id="451457"/>
    <lineage>
        <taxon>Bacteria</taxon>
        <taxon>Bacillati</taxon>
        <taxon>Bacillota</taxon>
        <taxon>Bacilli</taxon>
        <taxon>Lactobacillales</taxon>
        <taxon>Streptococcaceae</taxon>
        <taxon>Pseudolactococcus</taxon>
    </lineage>
</organism>
<comment type="similarity">
    <text evidence="1">Belongs to the 'phage' integrase family.</text>
</comment>
<dbReference type="AlphaFoldDB" id="A0A847J2S9"/>
<dbReference type="SUPFAM" id="SSF56349">
    <property type="entry name" value="DNA breaking-rejoining enzymes"/>
    <property type="match status" value="1"/>
</dbReference>
<name>A0A847J2S9_9LACT</name>